<proteinExistence type="predicted"/>
<evidence type="ECO:0000259" key="2">
    <source>
        <dbReference type="Pfam" id="PF04542"/>
    </source>
</evidence>
<dbReference type="Proteomes" id="UP001595799">
    <property type="component" value="Unassembled WGS sequence"/>
</dbReference>
<reference evidence="4" key="1">
    <citation type="journal article" date="2019" name="Int. J. Syst. Evol. Microbiol.">
        <title>The Global Catalogue of Microorganisms (GCM) 10K type strain sequencing project: providing services to taxonomists for standard genome sequencing and annotation.</title>
        <authorList>
            <consortium name="The Broad Institute Genomics Platform"/>
            <consortium name="The Broad Institute Genome Sequencing Center for Infectious Disease"/>
            <person name="Wu L."/>
            <person name="Ma J."/>
        </authorList>
    </citation>
    <scope>NUCLEOTIDE SEQUENCE [LARGE SCALE GENOMIC DNA]</scope>
    <source>
        <strain evidence="4">CECT 8472</strain>
    </source>
</reference>
<sequence>MPADSLRIFEQERRRLTGLAYRMLGAVSEAEDVVQDAWLRWQGVEAKEIANPQAWLSTVVTRAVPRPPEGSPAPAGDLRRRLAA</sequence>
<dbReference type="Gene3D" id="1.10.1740.10">
    <property type="match status" value="1"/>
</dbReference>
<accession>A0ABV8UQ98</accession>
<keyword evidence="4" id="KW-1185">Reference proteome</keyword>
<protein>
    <submittedName>
        <fullName evidence="3">Sigma factor</fullName>
    </submittedName>
</protein>
<dbReference type="PANTHER" id="PTHR30173">
    <property type="entry name" value="SIGMA 19 FACTOR"/>
    <property type="match status" value="1"/>
</dbReference>
<evidence type="ECO:0000256" key="1">
    <source>
        <dbReference type="SAM" id="MobiDB-lite"/>
    </source>
</evidence>
<dbReference type="InterPro" id="IPR052704">
    <property type="entry name" value="ECF_Sigma-70_Domain"/>
</dbReference>
<name>A0ABV8UQ98_9PROT</name>
<comment type="caution">
    <text evidence="3">The sequence shown here is derived from an EMBL/GenBank/DDBJ whole genome shotgun (WGS) entry which is preliminary data.</text>
</comment>
<feature type="domain" description="RNA polymerase sigma-70 region 2" evidence="2">
    <location>
        <begin position="9"/>
        <end position="64"/>
    </location>
</feature>
<dbReference type="RefSeq" id="WP_382423280.1">
    <property type="nucleotide sequence ID" value="NZ_JBHSCW010000010.1"/>
</dbReference>
<dbReference type="InterPro" id="IPR013325">
    <property type="entry name" value="RNA_pol_sigma_r2"/>
</dbReference>
<dbReference type="SUPFAM" id="SSF88946">
    <property type="entry name" value="Sigma2 domain of RNA polymerase sigma factors"/>
    <property type="match status" value="1"/>
</dbReference>
<organism evidence="3 4">
    <name type="scientific">Fodinicurvata halophila</name>
    <dbReference type="NCBI Taxonomy" id="1419723"/>
    <lineage>
        <taxon>Bacteria</taxon>
        <taxon>Pseudomonadati</taxon>
        <taxon>Pseudomonadota</taxon>
        <taxon>Alphaproteobacteria</taxon>
        <taxon>Rhodospirillales</taxon>
        <taxon>Rhodovibrionaceae</taxon>
        <taxon>Fodinicurvata</taxon>
    </lineage>
</organism>
<dbReference type="InterPro" id="IPR007627">
    <property type="entry name" value="RNA_pol_sigma70_r2"/>
</dbReference>
<dbReference type="EMBL" id="JBHSCW010000010">
    <property type="protein sequence ID" value="MFC4352902.1"/>
    <property type="molecule type" value="Genomic_DNA"/>
</dbReference>
<dbReference type="PANTHER" id="PTHR30173:SF36">
    <property type="entry name" value="ECF RNA POLYMERASE SIGMA FACTOR SIGJ"/>
    <property type="match status" value="1"/>
</dbReference>
<gene>
    <name evidence="3" type="ORF">ACFOW6_15225</name>
</gene>
<evidence type="ECO:0000313" key="3">
    <source>
        <dbReference type="EMBL" id="MFC4352902.1"/>
    </source>
</evidence>
<feature type="region of interest" description="Disordered" evidence="1">
    <location>
        <begin position="63"/>
        <end position="84"/>
    </location>
</feature>
<evidence type="ECO:0000313" key="4">
    <source>
        <dbReference type="Proteomes" id="UP001595799"/>
    </source>
</evidence>
<dbReference type="Pfam" id="PF04542">
    <property type="entry name" value="Sigma70_r2"/>
    <property type="match status" value="1"/>
</dbReference>